<reference evidence="1" key="1">
    <citation type="submission" date="2021-06" db="EMBL/GenBank/DDBJ databases">
        <title>Parelaphostrongylus tenuis whole genome reference sequence.</title>
        <authorList>
            <person name="Garwood T.J."/>
            <person name="Larsen P.A."/>
            <person name="Fountain-Jones N.M."/>
            <person name="Garbe J.R."/>
            <person name="Macchietto M.G."/>
            <person name="Kania S.A."/>
            <person name="Gerhold R.W."/>
            <person name="Richards J.E."/>
            <person name="Wolf T.M."/>
        </authorList>
    </citation>
    <scope>NUCLEOTIDE SEQUENCE</scope>
    <source>
        <strain evidence="1">MNPRO001-30</strain>
        <tissue evidence="1">Meninges</tissue>
    </source>
</reference>
<accession>A0AAD5MRH8</accession>
<dbReference type="EMBL" id="JAHQIW010004697">
    <property type="protein sequence ID" value="KAJ1363410.1"/>
    <property type="molecule type" value="Genomic_DNA"/>
</dbReference>
<organism evidence="1 2">
    <name type="scientific">Parelaphostrongylus tenuis</name>
    <name type="common">Meningeal worm</name>
    <dbReference type="NCBI Taxonomy" id="148309"/>
    <lineage>
        <taxon>Eukaryota</taxon>
        <taxon>Metazoa</taxon>
        <taxon>Ecdysozoa</taxon>
        <taxon>Nematoda</taxon>
        <taxon>Chromadorea</taxon>
        <taxon>Rhabditida</taxon>
        <taxon>Rhabditina</taxon>
        <taxon>Rhabditomorpha</taxon>
        <taxon>Strongyloidea</taxon>
        <taxon>Metastrongylidae</taxon>
        <taxon>Parelaphostrongylus</taxon>
    </lineage>
</organism>
<name>A0AAD5MRH8_PARTN</name>
<sequence>MSKSNVTRQRGCVERAIMDRQCTEAVGSLNDVAETDITGLTIQQQEFVDATGLDVNFGGMFVTS</sequence>
<evidence type="ECO:0000313" key="1">
    <source>
        <dbReference type="EMBL" id="KAJ1363410.1"/>
    </source>
</evidence>
<evidence type="ECO:0000313" key="2">
    <source>
        <dbReference type="Proteomes" id="UP001196413"/>
    </source>
</evidence>
<comment type="caution">
    <text evidence="1">The sequence shown here is derived from an EMBL/GenBank/DDBJ whole genome shotgun (WGS) entry which is preliminary data.</text>
</comment>
<dbReference type="AlphaFoldDB" id="A0AAD5MRH8"/>
<protein>
    <submittedName>
        <fullName evidence="1">Uncharacterized protein</fullName>
    </submittedName>
</protein>
<keyword evidence="2" id="KW-1185">Reference proteome</keyword>
<proteinExistence type="predicted"/>
<gene>
    <name evidence="1" type="ORF">KIN20_023273</name>
</gene>
<dbReference type="Proteomes" id="UP001196413">
    <property type="component" value="Unassembled WGS sequence"/>
</dbReference>